<protein>
    <submittedName>
        <fullName evidence="2">Uncharacterized protein</fullName>
    </submittedName>
</protein>
<gene>
    <name evidence="2" type="ORF">KC19_3G018300</name>
</gene>
<keyword evidence="3" id="KW-1185">Reference proteome</keyword>
<organism evidence="2 3">
    <name type="scientific">Ceratodon purpureus</name>
    <name type="common">Fire moss</name>
    <name type="synonym">Dicranum purpureum</name>
    <dbReference type="NCBI Taxonomy" id="3225"/>
    <lineage>
        <taxon>Eukaryota</taxon>
        <taxon>Viridiplantae</taxon>
        <taxon>Streptophyta</taxon>
        <taxon>Embryophyta</taxon>
        <taxon>Bryophyta</taxon>
        <taxon>Bryophytina</taxon>
        <taxon>Bryopsida</taxon>
        <taxon>Dicranidae</taxon>
        <taxon>Pseudoditrichales</taxon>
        <taxon>Ditrichaceae</taxon>
        <taxon>Ceratodon</taxon>
    </lineage>
</organism>
<reference evidence="2" key="1">
    <citation type="submission" date="2020-06" db="EMBL/GenBank/DDBJ databases">
        <title>WGS assembly of Ceratodon purpureus strain R40.</title>
        <authorList>
            <person name="Carey S.B."/>
            <person name="Jenkins J."/>
            <person name="Shu S."/>
            <person name="Lovell J.T."/>
            <person name="Sreedasyam A."/>
            <person name="Maumus F."/>
            <person name="Tiley G.P."/>
            <person name="Fernandez-Pozo N."/>
            <person name="Barry K."/>
            <person name="Chen C."/>
            <person name="Wang M."/>
            <person name="Lipzen A."/>
            <person name="Daum C."/>
            <person name="Saski C.A."/>
            <person name="Payton A.C."/>
            <person name="Mcbreen J.C."/>
            <person name="Conrad R.E."/>
            <person name="Kollar L.M."/>
            <person name="Olsson S."/>
            <person name="Huttunen S."/>
            <person name="Landis J.B."/>
            <person name="Wickett N.J."/>
            <person name="Johnson M.G."/>
            <person name="Rensing S.A."/>
            <person name="Grimwood J."/>
            <person name="Schmutz J."/>
            <person name="Mcdaniel S.F."/>
        </authorList>
    </citation>
    <scope>NUCLEOTIDE SEQUENCE</scope>
    <source>
        <strain evidence="2">R40</strain>
    </source>
</reference>
<evidence type="ECO:0000256" key="1">
    <source>
        <dbReference type="SAM" id="MobiDB-lite"/>
    </source>
</evidence>
<name>A0A8T0IG65_CERPU</name>
<dbReference type="Proteomes" id="UP000822688">
    <property type="component" value="Chromosome 3"/>
</dbReference>
<dbReference type="PANTHER" id="PTHR35770:SF1">
    <property type="entry name" value="U2 SMALL NUCLEAR RIBONUCLEOPROTEIN AUXILIARY FACTOR-LIKE PROTEIN"/>
    <property type="match status" value="1"/>
</dbReference>
<dbReference type="PANTHER" id="PTHR35770">
    <property type="entry name" value="U2 SMALL NUCLEAR RIBONUCLEOPROTEIN AUXILIARY FACTOR-LIKE PROTEIN"/>
    <property type="match status" value="1"/>
</dbReference>
<comment type="caution">
    <text evidence="2">The sequence shown here is derived from an EMBL/GenBank/DDBJ whole genome shotgun (WGS) entry which is preliminary data.</text>
</comment>
<dbReference type="EMBL" id="CM026423">
    <property type="protein sequence ID" value="KAG0581899.1"/>
    <property type="molecule type" value="Genomic_DNA"/>
</dbReference>
<proteinExistence type="predicted"/>
<sequence>MSTFEGFEPIFGAAQGQLETATSHGPAQLPFLLCLRASDSDHLVIHVTDFHANTWCANMSTEFLDDLKEDVGIGGEWEDFVRYVRAVFVSDNVKIHLRGSPSVMINEGATSATLSGQKAERSPKLRFVLTKLQGKEASDVMGSISVEMFKVFRSQAASLSSESARAIQMSTAYMQEKARADLLQEKLDALSFTKKKTRSRPTLSVDDPSLAPPLATQSIMVSQFATPSVFEDLGTEGAKAAGSSGQMEPPKAKPAAKVGLSGPRLRAAPIRRKPKRRPTVDSDDDD</sequence>
<dbReference type="AlphaFoldDB" id="A0A8T0IG65"/>
<evidence type="ECO:0000313" key="2">
    <source>
        <dbReference type="EMBL" id="KAG0581899.1"/>
    </source>
</evidence>
<evidence type="ECO:0000313" key="3">
    <source>
        <dbReference type="Proteomes" id="UP000822688"/>
    </source>
</evidence>
<accession>A0A8T0IG65</accession>
<feature type="region of interest" description="Disordered" evidence="1">
    <location>
        <begin position="235"/>
        <end position="286"/>
    </location>
</feature>